<proteinExistence type="predicted"/>
<feature type="compositionally biased region" description="Polar residues" evidence="1">
    <location>
        <begin position="148"/>
        <end position="157"/>
    </location>
</feature>
<keyword evidence="2" id="KW-0732">Signal</keyword>
<dbReference type="PROSITE" id="PS51257">
    <property type="entry name" value="PROKAR_LIPOPROTEIN"/>
    <property type="match status" value="1"/>
</dbReference>
<feature type="chain" id="PRO_5013324379" evidence="2">
    <location>
        <begin position="25"/>
        <end position="183"/>
    </location>
</feature>
<accession>A0A212JZS1</accession>
<evidence type="ECO:0000313" key="3">
    <source>
        <dbReference type="EMBL" id="SBW04745.1"/>
    </source>
</evidence>
<reference evidence="3" key="1">
    <citation type="submission" date="2016-04" db="EMBL/GenBank/DDBJ databases">
        <authorList>
            <person name="Evans L.H."/>
            <person name="Alamgir A."/>
            <person name="Owens N."/>
            <person name="Weber N.D."/>
            <person name="Virtaneva K."/>
            <person name="Barbian K."/>
            <person name="Babar A."/>
            <person name="Rosenke K."/>
        </authorList>
    </citation>
    <scope>NUCLEOTIDE SEQUENCE</scope>
    <source>
        <strain evidence="3">86</strain>
    </source>
</reference>
<dbReference type="AlphaFoldDB" id="A0A212JZS1"/>
<gene>
    <name evidence="3" type="ORF">KL86DPRO_20368</name>
</gene>
<dbReference type="EMBL" id="FLUQ01000002">
    <property type="protein sequence ID" value="SBW04745.1"/>
    <property type="molecule type" value="Genomic_DNA"/>
</dbReference>
<organism evidence="3">
    <name type="scientific">uncultured delta proteobacterium</name>
    <dbReference type="NCBI Taxonomy" id="34034"/>
    <lineage>
        <taxon>Bacteria</taxon>
        <taxon>Deltaproteobacteria</taxon>
        <taxon>environmental samples</taxon>
    </lineage>
</organism>
<keyword evidence="3" id="KW-0449">Lipoprotein</keyword>
<protein>
    <submittedName>
        <fullName evidence="3">Putative Lipoprotein</fullName>
    </submittedName>
</protein>
<feature type="signal peptide" evidence="2">
    <location>
        <begin position="1"/>
        <end position="24"/>
    </location>
</feature>
<evidence type="ECO:0000256" key="1">
    <source>
        <dbReference type="SAM" id="MobiDB-lite"/>
    </source>
</evidence>
<evidence type="ECO:0000256" key="2">
    <source>
        <dbReference type="SAM" id="SignalP"/>
    </source>
</evidence>
<sequence>MRFYTILSMLVLSLALGGCFGSNSDSGSDPVTTGLSYYYAEFTDVAIPNEMNPDKSDTFITYSADGIKLGTQMFKGRVEIASLVSAMQGHMQRDGWSLRSVFRATKGAILIFEQQRKMCSMYIFEDIINTGLLVFVSPKLGDGVLQYTPQTSPSTGRSMEPLMPSDPVIGSSSGGNVTVYPAK</sequence>
<feature type="region of interest" description="Disordered" evidence="1">
    <location>
        <begin position="148"/>
        <end position="183"/>
    </location>
</feature>
<name>A0A212JZS1_9DELT</name>